<protein>
    <submittedName>
        <fullName evidence="1">Uncharacterized protein</fullName>
    </submittedName>
</protein>
<dbReference type="RefSeq" id="WP_071144610.1">
    <property type="nucleotide sequence ID" value="NZ_JRFU01000106.1"/>
</dbReference>
<proteinExistence type="predicted"/>
<dbReference type="AlphaFoldDB" id="A0A2V1JNS1"/>
<dbReference type="EMBL" id="JRFU01000106">
    <property type="protein sequence ID" value="PWE86467.1"/>
    <property type="molecule type" value="Genomic_DNA"/>
</dbReference>
<keyword evidence="2" id="KW-1185">Reference proteome</keyword>
<comment type="caution">
    <text evidence="1">The sequence shown here is derived from an EMBL/GenBank/DDBJ whole genome shotgun (WGS) entry which is preliminary data.</text>
</comment>
<gene>
    <name evidence="1" type="ORF">LG34_09815</name>
</gene>
<sequence length="124" mass="14610">MEKTVYITEKEREMCYKVIGAFAELYEMEDEDILVVDVGRYGFVKLQCYTPSYGFEELDTYTDSHSLFEGLWEEWLSLNVFLLAREMQLDDILYEDLFNNLPKEKQSELTGRKGYFAKKAGIIL</sequence>
<name>A0A2V1JNS1_EUBRA</name>
<evidence type="ECO:0000313" key="2">
    <source>
        <dbReference type="Proteomes" id="UP000245288"/>
    </source>
</evidence>
<evidence type="ECO:0000313" key="1">
    <source>
        <dbReference type="EMBL" id="PWE86467.1"/>
    </source>
</evidence>
<organism evidence="1 2">
    <name type="scientific">Eubacterium ramulus</name>
    <dbReference type="NCBI Taxonomy" id="39490"/>
    <lineage>
        <taxon>Bacteria</taxon>
        <taxon>Bacillati</taxon>
        <taxon>Bacillota</taxon>
        <taxon>Clostridia</taxon>
        <taxon>Eubacteriales</taxon>
        <taxon>Eubacteriaceae</taxon>
        <taxon>Eubacterium</taxon>
    </lineage>
</organism>
<dbReference type="Proteomes" id="UP000245288">
    <property type="component" value="Unassembled WGS sequence"/>
</dbReference>
<dbReference type="GeneID" id="97987938"/>
<reference evidence="1 2" key="1">
    <citation type="submission" date="2014-09" db="EMBL/GenBank/DDBJ databases">
        <title>Butyrate-producing bacteria isolated from human gut.</title>
        <authorList>
            <person name="Zhang Q."/>
            <person name="Zhao L."/>
        </authorList>
    </citation>
    <scope>NUCLEOTIDE SEQUENCE [LARGE SCALE GENOMIC DNA]</scope>
    <source>
        <strain evidence="1 2">21</strain>
    </source>
</reference>
<dbReference type="OrthoDB" id="2053713at2"/>
<accession>A0A2V1JNS1</accession>